<feature type="domain" description="HTH cro/C1-type" evidence="4">
    <location>
        <begin position="18"/>
        <end position="72"/>
    </location>
</feature>
<name>A0A5B7TLQ0_9FLAO</name>
<dbReference type="Proteomes" id="UP000306229">
    <property type="component" value="Chromosome"/>
</dbReference>
<proteinExistence type="predicted"/>
<dbReference type="GO" id="GO:0005829">
    <property type="term" value="C:cytosol"/>
    <property type="evidence" value="ECO:0007669"/>
    <property type="project" value="TreeGrafter"/>
</dbReference>
<keyword evidence="2" id="KW-0238">DNA-binding</keyword>
<keyword evidence="3" id="KW-0804">Transcription</keyword>
<dbReference type="EMBL" id="CP040749">
    <property type="protein sequence ID" value="QCX37285.1"/>
    <property type="molecule type" value="Genomic_DNA"/>
</dbReference>
<dbReference type="InterPro" id="IPR010982">
    <property type="entry name" value="Lambda_DNA-bd_dom_sf"/>
</dbReference>
<dbReference type="RefSeq" id="WP_138948228.1">
    <property type="nucleotide sequence ID" value="NZ_CP040749.1"/>
</dbReference>
<dbReference type="PROSITE" id="PS50943">
    <property type="entry name" value="HTH_CROC1"/>
    <property type="match status" value="1"/>
</dbReference>
<dbReference type="KEGG" id="fbe:FF125_02070"/>
<dbReference type="Gene3D" id="1.10.260.40">
    <property type="entry name" value="lambda repressor-like DNA-binding domains"/>
    <property type="match status" value="1"/>
</dbReference>
<evidence type="ECO:0000256" key="3">
    <source>
        <dbReference type="ARBA" id="ARBA00023163"/>
    </source>
</evidence>
<evidence type="ECO:0000313" key="5">
    <source>
        <dbReference type="EMBL" id="QCX37285.1"/>
    </source>
</evidence>
<evidence type="ECO:0000313" key="6">
    <source>
        <dbReference type="Proteomes" id="UP000306229"/>
    </source>
</evidence>
<dbReference type="Pfam" id="PF01381">
    <property type="entry name" value="HTH_3"/>
    <property type="match status" value="1"/>
</dbReference>
<keyword evidence="1" id="KW-0805">Transcription regulation</keyword>
<protein>
    <submittedName>
        <fullName evidence="5">Helix-turn-helix transcriptional regulator</fullName>
    </submittedName>
</protein>
<sequence length="81" mass="9587">MYSDTNKDCFKILFGKNLKRLRKSKGLSYRKLATRCNIDYSDISKIEKGERNIQLSTILELSKSLEIHPKELFDFELEKEQ</sequence>
<dbReference type="OrthoDB" id="678057at2"/>
<reference evidence="5 6" key="1">
    <citation type="submission" date="2019-05" db="EMBL/GenBank/DDBJ databases">
        <title>Algicella ahnfeltiae gen. nov., sp. nov., a novel marine bacterium of the family Flavobacteriaceae isolated from a red alga.</title>
        <authorList>
            <person name="Nedashkovskaya O.I."/>
            <person name="Kukhlevskiy A.D."/>
            <person name="Kim S.-G."/>
            <person name="Zhukova N.V."/>
            <person name="Mikhailov V.V."/>
        </authorList>
    </citation>
    <scope>NUCLEOTIDE SEQUENCE [LARGE SCALE GENOMIC DNA]</scope>
    <source>
        <strain evidence="5 6">10Alg115</strain>
    </source>
</reference>
<dbReference type="SMART" id="SM00530">
    <property type="entry name" value="HTH_XRE"/>
    <property type="match status" value="1"/>
</dbReference>
<dbReference type="PANTHER" id="PTHR46797">
    <property type="entry name" value="HTH-TYPE TRANSCRIPTIONAL REGULATOR"/>
    <property type="match status" value="1"/>
</dbReference>
<dbReference type="InterPro" id="IPR001387">
    <property type="entry name" value="Cro/C1-type_HTH"/>
</dbReference>
<keyword evidence="6" id="KW-1185">Reference proteome</keyword>
<dbReference type="SUPFAM" id="SSF47413">
    <property type="entry name" value="lambda repressor-like DNA-binding domains"/>
    <property type="match status" value="1"/>
</dbReference>
<dbReference type="InterPro" id="IPR050807">
    <property type="entry name" value="TransReg_Diox_bact_type"/>
</dbReference>
<gene>
    <name evidence="5" type="ORF">FF125_02070</name>
</gene>
<accession>A0A5B7TLQ0</accession>
<dbReference type="GO" id="GO:0003700">
    <property type="term" value="F:DNA-binding transcription factor activity"/>
    <property type="evidence" value="ECO:0007669"/>
    <property type="project" value="TreeGrafter"/>
</dbReference>
<evidence type="ECO:0000259" key="4">
    <source>
        <dbReference type="PROSITE" id="PS50943"/>
    </source>
</evidence>
<organism evidence="5 6">
    <name type="scientific">Aureibaculum algae</name>
    <dbReference type="NCBI Taxonomy" id="2584122"/>
    <lineage>
        <taxon>Bacteria</taxon>
        <taxon>Pseudomonadati</taxon>
        <taxon>Bacteroidota</taxon>
        <taxon>Flavobacteriia</taxon>
        <taxon>Flavobacteriales</taxon>
        <taxon>Flavobacteriaceae</taxon>
        <taxon>Aureibaculum</taxon>
    </lineage>
</organism>
<dbReference type="PANTHER" id="PTHR46797:SF23">
    <property type="entry name" value="HTH-TYPE TRANSCRIPTIONAL REGULATOR SUTR"/>
    <property type="match status" value="1"/>
</dbReference>
<evidence type="ECO:0000256" key="1">
    <source>
        <dbReference type="ARBA" id="ARBA00023015"/>
    </source>
</evidence>
<dbReference type="AlphaFoldDB" id="A0A5B7TLQ0"/>
<evidence type="ECO:0000256" key="2">
    <source>
        <dbReference type="ARBA" id="ARBA00023125"/>
    </source>
</evidence>
<dbReference type="CDD" id="cd00093">
    <property type="entry name" value="HTH_XRE"/>
    <property type="match status" value="1"/>
</dbReference>
<dbReference type="GO" id="GO:0003677">
    <property type="term" value="F:DNA binding"/>
    <property type="evidence" value="ECO:0007669"/>
    <property type="project" value="UniProtKB-KW"/>
</dbReference>